<gene>
    <name evidence="1" type="ORF">Pla110_44050</name>
</gene>
<reference evidence="1 2" key="1">
    <citation type="submission" date="2019-02" db="EMBL/GenBank/DDBJ databases">
        <title>Deep-cultivation of Planctomycetes and their phenomic and genomic characterization uncovers novel biology.</title>
        <authorList>
            <person name="Wiegand S."/>
            <person name="Jogler M."/>
            <person name="Boedeker C."/>
            <person name="Pinto D."/>
            <person name="Vollmers J."/>
            <person name="Rivas-Marin E."/>
            <person name="Kohn T."/>
            <person name="Peeters S.H."/>
            <person name="Heuer A."/>
            <person name="Rast P."/>
            <person name="Oberbeckmann S."/>
            <person name="Bunk B."/>
            <person name="Jeske O."/>
            <person name="Meyerdierks A."/>
            <person name="Storesund J.E."/>
            <person name="Kallscheuer N."/>
            <person name="Luecker S."/>
            <person name="Lage O.M."/>
            <person name="Pohl T."/>
            <person name="Merkel B.J."/>
            <person name="Hornburger P."/>
            <person name="Mueller R.-W."/>
            <person name="Bruemmer F."/>
            <person name="Labrenz M."/>
            <person name="Spormann A.M."/>
            <person name="Op den Camp H."/>
            <person name="Overmann J."/>
            <person name="Amann R."/>
            <person name="Jetten M.S.M."/>
            <person name="Mascher T."/>
            <person name="Medema M.H."/>
            <person name="Devos D.P."/>
            <person name="Kaster A.-K."/>
            <person name="Ovreas L."/>
            <person name="Rohde M."/>
            <person name="Galperin M.Y."/>
            <person name="Jogler C."/>
        </authorList>
    </citation>
    <scope>NUCLEOTIDE SEQUENCE [LARGE SCALE GENOMIC DNA]</scope>
    <source>
        <strain evidence="1 2">Pla110</strain>
    </source>
</reference>
<dbReference type="KEGG" id="plon:Pla110_44050"/>
<name>A0A518CTY6_9PLAN</name>
<protein>
    <submittedName>
        <fullName evidence="1">Uncharacterized protein</fullName>
    </submittedName>
</protein>
<keyword evidence="2" id="KW-1185">Reference proteome</keyword>
<sequence length="86" mass="9894">MAYCETCSRGLKRWQSEGQCTSCSDEYESEDCVRCPHCGEKRHVEPECFENIGDEQCHECGHEFAVEIEYTVTLTSPPRIKKEVQS</sequence>
<organism evidence="1 2">
    <name type="scientific">Polystyrenella longa</name>
    <dbReference type="NCBI Taxonomy" id="2528007"/>
    <lineage>
        <taxon>Bacteria</taxon>
        <taxon>Pseudomonadati</taxon>
        <taxon>Planctomycetota</taxon>
        <taxon>Planctomycetia</taxon>
        <taxon>Planctomycetales</taxon>
        <taxon>Planctomycetaceae</taxon>
        <taxon>Polystyrenella</taxon>
    </lineage>
</organism>
<dbReference type="EMBL" id="CP036281">
    <property type="protein sequence ID" value="QDU82644.1"/>
    <property type="molecule type" value="Genomic_DNA"/>
</dbReference>
<proteinExistence type="predicted"/>
<dbReference type="AlphaFoldDB" id="A0A518CTY6"/>
<evidence type="ECO:0000313" key="1">
    <source>
        <dbReference type="EMBL" id="QDU82644.1"/>
    </source>
</evidence>
<evidence type="ECO:0000313" key="2">
    <source>
        <dbReference type="Proteomes" id="UP000317178"/>
    </source>
</evidence>
<accession>A0A518CTY6</accession>
<dbReference type="Proteomes" id="UP000317178">
    <property type="component" value="Chromosome"/>
</dbReference>